<dbReference type="OrthoDB" id="3880775at2"/>
<dbReference type="Gene3D" id="2.40.50.140">
    <property type="entry name" value="Nucleic acid-binding proteins"/>
    <property type="match status" value="1"/>
</dbReference>
<dbReference type="PANTHER" id="PTHR16155">
    <property type="entry name" value="DED DOMAIN-CONTAINING PROTEIN"/>
    <property type="match status" value="1"/>
</dbReference>
<gene>
    <name evidence="1" type="ORF">SAMN04515674_10726</name>
</gene>
<keyword evidence="2" id="KW-1185">Reference proteome</keyword>
<accession>A0A1I5U735</accession>
<dbReference type="STRING" id="1079859.SAMN04515674_10726"/>
<name>A0A1I5U735_9BACT</name>
<dbReference type="PANTHER" id="PTHR16155:SF19">
    <property type="entry name" value="DED DOMAIN-CONTAINING PROTEIN"/>
    <property type="match status" value="1"/>
</dbReference>
<protein>
    <recommendedName>
        <fullName evidence="3">Cold shock protein, CspA family</fullName>
    </recommendedName>
</protein>
<dbReference type="EMBL" id="FOXH01000007">
    <property type="protein sequence ID" value="SFP91081.1"/>
    <property type="molecule type" value="Genomic_DNA"/>
</dbReference>
<reference evidence="1 2" key="1">
    <citation type="submission" date="2016-10" db="EMBL/GenBank/DDBJ databases">
        <authorList>
            <person name="de Groot N.N."/>
        </authorList>
    </citation>
    <scope>NUCLEOTIDE SEQUENCE [LARGE SCALE GENOMIC DNA]</scope>
    <source>
        <strain evidence="2">E92,LMG 26720,CCM 7988</strain>
    </source>
</reference>
<evidence type="ECO:0000313" key="2">
    <source>
        <dbReference type="Proteomes" id="UP000199306"/>
    </source>
</evidence>
<dbReference type="SUPFAM" id="SSF50249">
    <property type="entry name" value="Nucleic acid-binding proteins"/>
    <property type="match status" value="1"/>
</dbReference>
<organism evidence="1 2">
    <name type="scientific">Pseudarcicella hirudinis</name>
    <dbReference type="NCBI Taxonomy" id="1079859"/>
    <lineage>
        <taxon>Bacteria</taxon>
        <taxon>Pseudomonadati</taxon>
        <taxon>Bacteroidota</taxon>
        <taxon>Cytophagia</taxon>
        <taxon>Cytophagales</taxon>
        <taxon>Flectobacillaceae</taxon>
        <taxon>Pseudarcicella</taxon>
    </lineage>
</organism>
<sequence>MTLAQINKEIEKHFSYWTDNYNRKVLNSNDARITGEYICKACIMYNKGEAEGMKIIQNRSMNIPSASKKKTTSNEETLKFIDLIQCLWDLDFFKNNPITKNQFDILRNITNPSSHSVNSVKKIVTEQELETCHNNIKPLIEWYYNVTNQPISKEIQNALDGKPDLEYLSESHEKWREFFIACHDFNRRYQYILVSPESISENPDTIAAFTELPWRLVLDFNPKSDLNEMGLLYHFNKLKGSGYQKSFTLKSTKPDFDAEFPHYWFFANGDCNIVQPINDFKDWKKDYKTYLSDTLYTEFNKGSRPRTRFVVMLGISPRYTNFIINEFNRKDEENLKFIICPIGSESYDILDDNVEIINISAEEIAEGINKSISFQKSDNQHSENKILVPIRKEDKTRTFITLTQDHFDYLHTLGIDVIFKGIENLPNTNQEPEAFFKGATISWRDLYEQKDKSRNATQSLLKKLREKLDGNTLESLELIHEAGAGGTTLARRMAFELSSDFPVVILRKYEHKKTIDGLRILIDTYTRGSLPLLIVLETFEVRDYQKLYGDLSNDHKKAVILQVKRGIIASAKDRKFTLKSQLEVNEVPMFEREFSLLVPPRKEHIQNIKINYHTSPNYISAVLYALTAYGRNYDIKGYITQCLHEASTEQKKLVGFICLIHHFTQKSTPIELFTSLLGVDRHNCYLQKILKASPILDLLHEEWEGDENLNIWRPRYVILGERAMKIILGGTDSEQNWESGLARWLLDLIKYIGTAIPHLDEETKQILLTLFITRNGEDGEGGNNESFTKAITSLSNTSDGEAIFEALTKTYLNEEAFHAHYARYLYDDKIGIKNYDKAINEAKLSLEIQNNSTLIHTLGMCYRKKAENYIRDFEKMGLSSEEAEYEIQALTDQAVETFEDSIMHDGKNIYGYESAMRVILNALDFGFKINKATSKDDFLNSVKNQWYLERYDKAQLFLENALFVIEQSKTLEEKARFIKSAEFIYKCEEKVFSISGDHFKAKSKYENLVKNTPSGYQFMRPLYRRMYVTHLLYSKLSHQSYRNRSDISIAWEKVSQNELEECISFLRANFIDDAANIQNIKWWLQANRFFKNPPSIEQCLVEISAWSQNTQQSILSQLEAYYYLYVMNAIKAIQSGNFDPSSVQLVKDMKEKIKQLPIQKNEKFCFEWFGKGVGIQQIVSHKSFVDFKPGFIDSNKHLLAETTGRIKDIISPQTGTITLDCGLEAFFVPSHGAFTERNKTDRVKFYVGFRYDQIQAWSVIPIEKERVKEQIKNEYIEIEETLDNEEPLTSTSVNNELSTENLEKKDTEQLKGLTIIGKIDLPDSRKHVTKPPQKNNEIVYKEENYIPTPNTEYQGTLKSIKKNKGFGFIVSSLDKDTIFNENRLKDLDLDGLSNGDSVQFKVYFENGIPSTDIYGNYKASEVRLNLIK</sequence>
<dbReference type="RefSeq" id="WP_092017660.1">
    <property type="nucleotide sequence ID" value="NZ_FOXH01000007.1"/>
</dbReference>
<evidence type="ECO:0008006" key="3">
    <source>
        <dbReference type="Google" id="ProtNLM"/>
    </source>
</evidence>
<proteinExistence type="predicted"/>
<dbReference type="InterPro" id="IPR012340">
    <property type="entry name" value="NA-bd_OB-fold"/>
</dbReference>
<evidence type="ECO:0000313" key="1">
    <source>
        <dbReference type="EMBL" id="SFP91081.1"/>
    </source>
</evidence>
<dbReference type="Proteomes" id="UP000199306">
    <property type="component" value="Unassembled WGS sequence"/>
</dbReference>
<dbReference type="GO" id="GO:0005737">
    <property type="term" value="C:cytoplasm"/>
    <property type="evidence" value="ECO:0007669"/>
    <property type="project" value="TreeGrafter"/>
</dbReference>